<feature type="repeat" description="ANK" evidence="3">
    <location>
        <begin position="223"/>
        <end position="250"/>
    </location>
</feature>
<evidence type="ECO:0000256" key="3">
    <source>
        <dbReference type="PROSITE-ProRule" id="PRU00023"/>
    </source>
</evidence>
<dbReference type="Gene3D" id="1.25.40.20">
    <property type="entry name" value="Ankyrin repeat-containing domain"/>
    <property type="match status" value="1"/>
</dbReference>
<dbReference type="FunFam" id="1.25.40.20:FF:000106">
    <property type="entry name" value="Ankyrin repeat domain-containing protein 2"/>
    <property type="match status" value="1"/>
</dbReference>
<dbReference type="InterPro" id="IPR002110">
    <property type="entry name" value="Ankyrin_rpt"/>
</dbReference>
<gene>
    <name evidence="6" type="ORF">KI387_000338</name>
</gene>
<dbReference type="Pfam" id="PF17830">
    <property type="entry name" value="STI1-HOP_DP"/>
    <property type="match status" value="1"/>
</dbReference>
<dbReference type="OMA" id="IYWNDPA"/>
<dbReference type="PROSITE" id="PS50297">
    <property type="entry name" value="ANK_REP_REGION"/>
    <property type="match status" value="2"/>
</dbReference>
<dbReference type="AlphaFoldDB" id="A0AA38GXC4"/>
<keyword evidence="2 3" id="KW-0040">ANK repeat</keyword>
<dbReference type="InterPro" id="IPR041243">
    <property type="entry name" value="STI1/HOP_DP"/>
</dbReference>
<keyword evidence="1" id="KW-0677">Repeat</keyword>
<feature type="domain" description="STI1/HOP DP" evidence="5">
    <location>
        <begin position="83"/>
        <end position="129"/>
    </location>
</feature>
<comment type="caution">
    <text evidence="6">The sequence shown here is derived from an EMBL/GenBank/DDBJ whole genome shotgun (WGS) entry which is preliminary data.</text>
</comment>
<dbReference type="PROSITE" id="PS50088">
    <property type="entry name" value="ANK_REPEAT"/>
    <property type="match status" value="2"/>
</dbReference>
<evidence type="ECO:0000256" key="2">
    <source>
        <dbReference type="ARBA" id="ARBA00023043"/>
    </source>
</evidence>
<protein>
    <recommendedName>
        <fullName evidence="5">STI1/HOP DP domain-containing protein</fullName>
    </recommendedName>
</protein>
<dbReference type="Proteomes" id="UP000824469">
    <property type="component" value="Unassembled WGS sequence"/>
</dbReference>
<proteinExistence type="predicted"/>
<dbReference type="PANTHER" id="PTHR24203:SF45">
    <property type="entry name" value="ANKYRIN REPEAT DOMAIN 6"/>
    <property type="match status" value="1"/>
</dbReference>
<evidence type="ECO:0000256" key="1">
    <source>
        <dbReference type="ARBA" id="ARBA00022737"/>
    </source>
</evidence>
<feature type="region of interest" description="Disordered" evidence="4">
    <location>
        <begin position="133"/>
        <end position="152"/>
    </location>
</feature>
<accession>A0AA38GXC4</accession>
<dbReference type="SUPFAM" id="SSF48403">
    <property type="entry name" value="Ankyrin repeat"/>
    <property type="match status" value="1"/>
</dbReference>
<evidence type="ECO:0000256" key="4">
    <source>
        <dbReference type="SAM" id="MobiDB-lite"/>
    </source>
</evidence>
<feature type="repeat" description="ANK" evidence="3">
    <location>
        <begin position="190"/>
        <end position="222"/>
    </location>
</feature>
<evidence type="ECO:0000313" key="6">
    <source>
        <dbReference type="EMBL" id="KAH9328230.1"/>
    </source>
</evidence>
<evidence type="ECO:0000313" key="7">
    <source>
        <dbReference type="Proteomes" id="UP000824469"/>
    </source>
</evidence>
<evidence type="ECO:0000259" key="5">
    <source>
        <dbReference type="Pfam" id="PF17830"/>
    </source>
</evidence>
<reference evidence="6 7" key="1">
    <citation type="journal article" date="2021" name="Nat. Plants">
        <title>The Taxus genome provides insights into paclitaxel biosynthesis.</title>
        <authorList>
            <person name="Xiong X."/>
            <person name="Gou J."/>
            <person name="Liao Q."/>
            <person name="Li Y."/>
            <person name="Zhou Q."/>
            <person name="Bi G."/>
            <person name="Li C."/>
            <person name="Du R."/>
            <person name="Wang X."/>
            <person name="Sun T."/>
            <person name="Guo L."/>
            <person name="Liang H."/>
            <person name="Lu P."/>
            <person name="Wu Y."/>
            <person name="Zhang Z."/>
            <person name="Ro D.K."/>
            <person name="Shang Y."/>
            <person name="Huang S."/>
            <person name="Yan J."/>
        </authorList>
    </citation>
    <scope>NUCLEOTIDE SEQUENCE [LARGE SCALE GENOMIC DNA]</scope>
    <source>
        <strain evidence="6">Ta-2019</strain>
    </source>
</reference>
<dbReference type="InterPro" id="IPR036770">
    <property type="entry name" value="Ankyrin_rpt-contain_sf"/>
</dbReference>
<feature type="non-terminal residue" evidence="6">
    <location>
        <position position="250"/>
    </location>
</feature>
<organism evidence="6 7">
    <name type="scientific">Taxus chinensis</name>
    <name type="common">Chinese yew</name>
    <name type="synonym">Taxus wallichiana var. chinensis</name>
    <dbReference type="NCBI Taxonomy" id="29808"/>
    <lineage>
        <taxon>Eukaryota</taxon>
        <taxon>Viridiplantae</taxon>
        <taxon>Streptophyta</taxon>
        <taxon>Embryophyta</taxon>
        <taxon>Tracheophyta</taxon>
        <taxon>Spermatophyta</taxon>
        <taxon>Pinopsida</taxon>
        <taxon>Pinidae</taxon>
        <taxon>Conifers II</taxon>
        <taxon>Cupressales</taxon>
        <taxon>Taxaceae</taxon>
        <taxon>Taxus</taxon>
    </lineage>
</organism>
<sequence>DPSIKELAEQIAKDPSFNQMAERLQHSVQRSGQEGIPQLDPGQYFSAMQQVMQNPQFMSMAEQLGTALMQNPSMSGMLHKEQIEARMAQVKQDPTLKPILDEIESGGPAAMMKYWNDPTVLTKLGEAMGVGSFADAPTSNEPSGTDQVEDDNDYEDEDELTVHRFASIGDVEGLKNLLENGADKDEKDSEGRTALHFSCGYGEVKCAEVLLEAGVAVDALDKNNNTALHYAAGYGRQECVELLLKNGASV</sequence>
<name>A0AA38GXC4_TAXCH</name>
<dbReference type="Pfam" id="PF12796">
    <property type="entry name" value="Ank_2"/>
    <property type="match status" value="1"/>
</dbReference>
<dbReference type="EMBL" id="JAHRHJ020000001">
    <property type="protein sequence ID" value="KAH9328230.1"/>
    <property type="molecule type" value="Genomic_DNA"/>
</dbReference>
<keyword evidence="7" id="KW-1185">Reference proteome</keyword>
<dbReference type="SMART" id="SM00248">
    <property type="entry name" value="ANK"/>
    <property type="match status" value="3"/>
</dbReference>
<dbReference type="PANTHER" id="PTHR24203">
    <property type="entry name" value="ANKYRIN REPEAT FAMILY PROTEIN"/>
    <property type="match status" value="1"/>
</dbReference>
<feature type="non-terminal residue" evidence="6">
    <location>
        <position position="1"/>
    </location>
</feature>